<evidence type="ECO:0000313" key="2">
    <source>
        <dbReference type="EMBL" id="TBW72500.1"/>
    </source>
</evidence>
<evidence type="ECO:0000256" key="1">
    <source>
        <dbReference type="SAM" id="Phobius"/>
    </source>
</evidence>
<gene>
    <name evidence="2" type="ORF">EQ812_05880</name>
</gene>
<feature type="transmembrane region" description="Helical" evidence="1">
    <location>
        <begin position="63"/>
        <end position="79"/>
    </location>
</feature>
<organism evidence="2 3">
    <name type="scientific">Staphylococcus lugdunensis</name>
    <dbReference type="NCBI Taxonomy" id="28035"/>
    <lineage>
        <taxon>Bacteria</taxon>
        <taxon>Bacillati</taxon>
        <taxon>Bacillota</taxon>
        <taxon>Bacilli</taxon>
        <taxon>Bacillales</taxon>
        <taxon>Staphylococcaceae</taxon>
        <taxon>Staphylococcus</taxon>
    </lineage>
</organism>
<feature type="transmembrane region" description="Helical" evidence="1">
    <location>
        <begin position="36"/>
        <end position="56"/>
    </location>
</feature>
<keyword evidence="1" id="KW-0472">Membrane</keyword>
<dbReference type="EMBL" id="SCHB01000003">
    <property type="protein sequence ID" value="TBW72500.1"/>
    <property type="molecule type" value="Genomic_DNA"/>
</dbReference>
<feature type="transmembrane region" description="Helical" evidence="1">
    <location>
        <begin position="12"/>
        <end position="30"/>
    </location>
</feature>
<dbReference type="AlphaFoldDB" id="A0A4Q9WB36"/>
<comment type="caution">
    <text evidence="2">The sequence shown here is derived from an EMBL/GenBank/DDBJ whole genome shotgun (WGS) entry which is preliminary data.</text>
</comment>
<accession>A0A4Q9WB36</accession>
<keyword evidence="1" id="KW-1133">Transmembrane helix</keyword>
<feature type="transmembrane region" description="Helical" evidence="1">
    <location>
        <begin position="85"/>
        <end position="102"/>
    </location>
</feature>
<feature type="transmembrane region" description="Helical" evidence="1">
    <location>
        <begin position="114"/>
        <end position="133"/>
    </location>
</feature>
<sequence length="194" mass="21847">MKKQTLDVKELIHIGIFTAIYFMVIAIPGILGIIPIFMLLLPAMIGFLGAIPIMLLIAKTQKFGALTILCLIINILLIIGGHPWIALIYSIPVTVIADYIMARGHYQNTKLNALGYIIFSMWSIGNLLPFYFMRQTFLAHLAERHGSHYEQTVAMLFSYQMIPVLIILTIIGAWLGYIIATTVLRKHFKRAGMI</sequence>
<feature type="transmembrane region" description="Helical" evidence="1">
    <location>
        <begin position="153"/>
        <end position="180"/>
    </location>
</feature>
<name>A0A4Q9WB36_STALU</name>
<dbReference type="Pfam" id="PF09605">
    <property type="entry name" value="Trep_Strep"/>
    <property type="match status" value="1"/>
</dbReference>
<dbReference type="GeneID" id="58090828"/>
<dbReference type="RefSeq" id="WP_002491958.1">
    <property type="nucleotide sequence ID" value="NZ_AP021848.1"/>
</dbReference>
<reference evidence="2 3" key="1">
    <citation type="journal article" date="2019" name="Sci. Transl. Med.">
        <title>Quorum sensing between bacterial species on the skin protects against epidermal injury in atopic dermatitis.</title>
        <authorList>
            <person name="Williams M.R."/>
        </authorList>
    </citation>
    <scope>NUCLEOTIDE SEQUENCE [LARGE SCALE GENOMIC DNA]</scope>
    <source>
        <strain evidence="2 3">E7</strain>
    </source>
</reference>
<proteinExistence type="predicted"/>
<dbReference type="NCBIfam" id="TIGR02185">
    <property type="entry name" value="Trep_Strep"/>
    <property type="match status" value="1"/>
</dbReference>
<dbReference type="Proteomes" id="UP000293637">
    <property type="component" value="Unassembled WGS sequence"/>
</dbReference>
<dbReference type="InterPro" id="IPR011733">
    <property type="entry name" value="CHP02185_IM"/>
</dbReference>
<keyword evidence="1" id="KW-0812">Transmembrane</keyword>
<evidence type="ECO:0000313" key="3">
    <source>
        <dbReference type="Proteomes" id="UP000293637"/>
    </source>
</evidence>
<protein>
    <submittedName>
        <fullName evidence="2">MptD family putative ECF transporter S component</fullName>
    </submittedName>
</protein>